<keyword evidence="3" id="KW-1185">Reference proteome</keyword>
<reference evidence="3" key="1">
    <citation type="journal article" date="2019" name="Int. J. Syst. Evol. Microbiol.">
        <title>The Global Catalogue of Microorganisms (GCM) 10K type strain sequencing project: providing services to taxonomists for standard genome sequencing and annotation.</title>
        <authorList>
            <consortium name="The Broad Institute Genomics Platform"/>
            <consortium name="The Broad Institute Genome Sequencing Center for Infectious Disease"/>
            <person name="Wu L."/>
            <person name="Ma J."/>
        </authorList>
    </citation>
    <scope>NUCLEOTIDE SEQUENCE [LARGE SCALE GENOMIC DNA]</scope>
    <source>
        <strain evidence="3">JCM 14319</strain>
    </source>
</reference>
<comment type="caution">
    <text evidence="2">The sequence shown here is derived from an EMBL/GenBank/DDBJ whole genome shotgun (WGS) entry which is preliminary data.</text>
</comment>
<sequence>MRKIPPIPAAIIVASWVFGLGFIVGFEGELASNPTLAPAYAEAVVSGLLIGAAAVVGAGIGAFGVWLAMRRRRAPRLAPAR</sequence>
<gene>
    <name evidence="2" type="ORF">GCM10009747_34520</name>
</gene>
<feature type="transmembrane region" description="Helical" evidence="1">
    <location>
        <begin position="7"/>
        <end position="26"/>
    </location>
</feature>
<keyword evidence="1" id="KW-1133">Transmembrane helix</keyword>
<organism evidence="2 3">
    <name type="scientific">Agromyces humatus</name>
    <dbReference type="NCBI Taxonomy" id="279573"/>
    <lineage>
        <taxon>Bacteria</taxon>
        <taxon>Bacillati</taxon>
        <taxon>Actinomycetota</taxon>
        <taxon>Actinomycetes</taxon>
        <taxon>Micrococcales</taxon>
        <taxon>Microbacteriaceae</taxon>
        <taxon>Agromyces</taxon>
    </lineage>
</organism>
<evidence type="ECO:0000256" key="1">
    <source>
        <dbReference type="SAM" id="Phobius"/>
    </source>
</evidence>
<proteinExistence type="predicted"/>
<evidence type="ECO:0008006" key="4">
    <source>
        <dbReference type="Google" id="ProtNLM"/>
    </source>
</evidence>
<dbReference type="EMBL" id="BAAANH010000008">
    <property type="protein sequence ID" value="GAA1770392.1"/>
    <property type="molecule type" value="Genomic_DNA"/>
</dbReference>
<keyword evidence="1" id="KW-0812">Transmembrane</keyword>
<dbReference type="RefSeq" id="WP_232499702.1">
    <property type="nucleotide sequence ID" value="NZ_BAAANH010000008.1"/>
</dbReference>
<keyword evidence="1" id="KW-0472">Membrane</keyword>
<evidence type="ECO:0000313" key="3">
    <source>
        <dbReference type="Proteomes" id="UP001500506"/>
    </source>
</evidence>
<name>A0ABP4X514_9MICO</name>
<evidence type="ECO:0000313" key="2">
    <source>
        <dbReference type="EMBL" id="GAA1770392.1"/>
    </source>
</evidence>
<protein>
    <recommendedName>
        <fullName evidence="4">DUF1049 domain-containing protein</fullName>
    </recommendedName>
</protein>
<accession>A0ABP4X514</accession>
<feature type="transmembrane region" description="Helical" evidence="1">
    <location>
        <begin position="46"/>
        <end position="68"/>
    </location>
</feature>
<dbReference type="Proteomes" id="UP001500506">
    <property type="component" value="Unassembled WGS sequence"/>
</dbReference>